<comment type="caution">
    <text evidence="9">The sequence shown here is derived from an EMBL/GenBank/DDBJ whole genome shotgun (WGS) entry which is preliminary data.</text>
</comment>
<feature type="repeat" description="TPR" evidence="6">
    <location>
        <begin position="3"/>
        <end position="36"/>
    </location>
</feature>
<dbReference type="Proteomes" id="UP000597762">
    <property type="component" value="Unassembled WGS sequence"/>
</dbReference>
<dbReference type="GO" id="GO:0043161">
    <property type="term" value="P:proteasome-mediated ubiquitin-dependent protein catabolic process"/>
    <property type="evidence" value="ECO:0007669"/>
    <property type="project" value="TreeGrafter"/>
</dbReference>
<dbReference type="GO" id="GO:0071218">
    <property type="term" value="P:cellular response to misfolded protein"/>
    <property type="evidence" value="ECO:0007669"/>
    <property type="project" value="TreeGrafter"/>
</dbReference>
<dbReference type="GO" id="GO:0061630">
    <property type="term" value="F:ubiquitin protein ligase activity"/>
    <property type="evidence" value="ECO:0007669"/>
    <property type="project" value="UniProtKB-EC"/>
</dbReference>
<protein>
    <recommendedName>
        <fullName evidence="2">RING-type E3 ubiquitin transferase</fullName>
        <ecNumber evidence="2">2.3.2.27</ecNumber>
    </recommendedName>
</protein>
<dbReference type="PANTHER" id="PTHR46803:SF2">
    <property type="entry name" value="E3 UBIQUITIN-PROTEIN LIGASE CHIP"/>
    <property type="match status" value="1"/>
</dbReference>
<organism evidence="9 10">
    <name type="scientific">Acanthosepion pharaonis</name>
    <name type="common">Pharaoh cuttlefish</name>
    <name type="synonym">Sepia pharaonis</name>
    <dbReference type="NCBI Taxonomy" id="158019"/>
    <lineage>
        <taxon>Eukaryota</taxon>
        <taxon>Metazoa</taxon>
        <taxon>Spiralia</taxon>
        <taxon>Lophotrochozoa</taxon>
        <taxon>Mollusca</taxon>
        <taxon>Cephalopoda</taxon>
        <taxon>Coleoidea</taxon>
        <taxon>Decapodiformes</taxon>
        <taxon>Sepiida</taxon>
        <taxon>Sepiina</taxon>
        <taxon>Sepiidae</taxon>
        <taxon>Acanthosepion</taxon>
    </lineage>
</organism>
<evidence type="ECO:0000256" key="2">
    <source>
        <dbReference type="ARBA" id="ARBA00012483"/>
    </source>
</evidence>
<keyword evidence="5" id="KW-0833">Ubl conjugation pathway</keyword>
<dbReference type="InterPro" id="IPR019734">
    <property type="entry name" value="TPR_rpt"/>
</dbReference>
<gene>
    <name evidence="9" type="ORF">SPHA_1378</name>
</gene>
<keyword evidence="6" id="KW-0802">TPR repeat</keyword>
<evidence type="ECO:0000259" key="8">
    <source>
        <dbReference type="Pfam" id="PF25575"/>
    </source>
</evidence>
<dbReference type="GO" id="GO:0051087">
    <property type="term" value="F:protein-folding chaperone binding"/>
    <property type="evidence" value="ECO:0007669"/>
    <property type="project" value="TreeGrafter"/>
</dbReference>
<accession>A0A812AMQ4</accession>
<dbReference type="Pfam" id="PF13181">
    <property type="entry name" value="TPR_8"/>
    <property type="match status" value="1"/>
</dbReference>
<dbReference type="OrthoDB" id="629492at2759"/>
<sequence length="152" mass="17643">MTAIELKDQGNRLFAMKKFDAAINCYTKAIIKSPNTPTFFTNRALCHLKLKQWEQAIQDCRQALDMDRSLVKGHFFMGQALVELGYYDESIASLKRAHDLAKEQKMNFGDDIASALRSAKKKRWNVLEEKRIQQEIALQTYLNKLINEEMVR</sequence>
<evidence type="ECO:0000256" key="3">
    <source>
        <dbReference type="ARBA" id="ARBA00022679"/>
    </source>
</evidence>
<keyword evidence="10" id="KW-1185">Reference proteome</keyword>
<dbReference type="InterPro" id="IPR058209">
    <property type="entry name" value="TPR_BSK1_C"/>
</dbReference>
<dbReference type="PANTHER" id="PTHR46803">
    <property type="entry name" value="E3 UBIQUITIN-PROTEIN LIGASE CHIP"/>
    <property type="match status" value="1"/>
</dbReference>
<dbReference type="EC" id="2.3.2.27" evidence="2"/>
<dbReference type="Pfam" id="PF25575">
    <property type="entry name" value="TPR_BSK1_C"/>
    <property type="match status" value="1"/>
</dbReference>
<feature type="domain" description="Serine/threonine-protein kinase BSK1-like TPR repeats" evidence="8">
    <location>
        <begin position="3"/>
        <end position="69"/>
    </location>
</feature>
<evidence type="ECO:0000313" key="10">
    <source>
        <dbReference type="Proteomes" id="UP000597762"/>
    </source>
</evidence>
<dbReference type="SMART" id="SM00028">
    <property type="entry name" value="TPR"/>
    <property type="match status" value="3"/>
</dbReference>
<reference evidence="9" key="1">
    <citation type="submission" date="2021-01" db="EMBL/GenBank/DDBJ databases">
        <authorList>
            <person name="Li R."/>
            <person name="Bekaert M."/>
        </authorList>
    </citation>
    <scope>NUCLEOTIDE SEQUENCE</scope>
    <source>
        <strain evidence="9">Farmed</strain>
    </source>
</reference>
<proteinExistence type="predicted"/>
<dbReference type="Pfam" id="PF18391">
    <property type="entry name" value="CHIP_TPR_N"/>
    <property type="match status" value="1"/>
</dbReference>
<dbReference type="InterPro" id="IPR011990">
    <property type="entry name" value="TPR-like_helical_dom_sf"/>
</dbReference>
<evidence type="ECO:0000256" key="6">
    <source>
        <dbReference type="PROSITE-ProRule" id="PRU00339"/>
    </source>
</evidence>
<evidence type="ECO:0000256" key="5">
    <source>
        <dbReference type="ARBA" id="ARBA00022786"/>
    </source>
</evidence>
<dbReference type="GO" id="GO:0000209">
    <property type="term" value="P:protein polyubiquitination"/>
    <property type="evidence" value="ECO:0007669"/>
    <property type="project" value="TreeGrafter"/>
</dbReference>
<dbReference type="GO" id="GO:0030018">
    <property type="term" value="C:Z disc"/>
    <property type="evidence" value="ECO:0007669"/>
    <property type="project" value="TreeGrafter"/>
</dbReference>
<evidence type="ECO:0000256" key="1">
    <source>
        <dbReference type="ARBA" id="ARBA00000900"/>
    </source>
</evidence>
<comment type="catalytic activity">
    <reaction evidence="1">
        <text>S-ubiquitinyl-[E2 ubiquitin-conjugating enzyme]-L-cysteine + [acceptor protein]-L-lysine = [E2 ubiquitin-conjugating enzyme]-L-cysteine + N(6)-ubiquitinyl-[acceptor protein]-L-lysine.</text>
        <dbReference type="EC" id="2.3.2.27"/>
    </reaction>
</comment>
<dbReference type="GO" id="GO:0045862">
    <property type="term" value="P:positive regulation of proteolysis"/>
    <property type="evidence" value="ECO:0007669"/>
    <property type="project" value="TreeGrafter"/>
</dbReference>
<dbReference type="GO" id="GO:0006515">
    <property type="term" value="P:protein quality control for misfolded or incompletely synthesized proteins"/>
    <property type="evidence" value="ECO:0007669"/>
    <property type="project" value="TreeGrafter"/>
</dbReference>
<keyword evidence="3 9" id="KW-0808">Transferase</keyword>
<dbReference type="InterPro" id="IPR041312">
    <property type="entry name" value="CHIP_TPR_N"/>
</dbReference>
<dbReference type="Gene3D" id="1.25.40.10">
    <property type="entry name" value="Tetratricopeptide repeat domain"/>
    <property type="match status" value="1"/>
</dbReference>
<keyword evidence="4" id="KW-0677">Repeat</keyword>
<dbReference type="SUPFAM" id="SSF48452">
    <property type="entry name" value="TPR-like"/>
    <property type="match status" value="1"/>
</dbReference>
<dbReference type="EMBL" id="CAHIKZ030000038">
    <property type="protein sequence ID" value="CAE1143773.1"/>
    <property type="molecule type" value="Genomic_DNA"/>
</dbReference>
<evidence type="ECO:0000256" key="4">
    <source>
        <dbReference type="ARBA" id="ARBA00022737"/>
    </source>
</evidence>
<name>A0A812AMQ4_ACAPH</name>
<evidence type="ECO:0000313" key="9">
    <source>
        <dbReference type="EMBL" id="CAE1143773.1"/>
    </source>
</evidence>
<dbReference type="Gene3D" id="6.10.140.2020">
    <property type="match status" value="1"/>
</dbReference>
<evidence type="ECO:0000259" key="7">
    <source>
        <dbReference type="Pfam" id="PF18391"/>
    </source>
</evidence>
<dbReference type="AlphaFoldDB" id="A0A812AMQ4"/>
<dbReference type="PROSITE" id="PS50005">
    <property type="entry name" value="TPR"/>
    <property type="match status" value="1"/>
</dbReference>
<keyword evidence="9" id="KW-0012">Acyltransferase</keyword>
<feature type="domain" description="CHIP N-terminal tetratricopeptide repeat" evidence="7">
    <location>
        <begin position="119"/>
        <end position="152"/>
    </location>
</feature>